<proteinExistence type="predicted"/>
<accession>A0ACC0GTZ3</accession>
<evidence type="ECO:0000313" key="2">
    <source>
        <dbReference type="Proteomes" id="UP001060215"/>
    </source>
</evidence>
<evidence type="ECO:0000313" key="1">
    <source>
        <dbReference type="EMBL" id="KAI8004186.1"/>
    </source>
</evidence>
<dbReference type="EMBL" id="CM045766">
    <property type="protein sequence ID" value="KAI8004186.1"/>
    <property type="molecule type" value="Genomic_DNA"/>
</dbReference>
<protein>
    <submittedName>
        <fullName evidence="1">Uncharacterized protein</fullName>
    </submittedName>
</protein>
<sequence>MEVFRYCLEGTHSKDNDHVKDFTVTSSATHDIVANVSRENSGSFLLQNKFDYKSPQASGLMSLYGDSVHPPTKIRESYFEVGQNRHAVPESNNTMTFDVEERKLSNSAGHLPGGNGTPFWPSESRSTAFSFDLRSSSDNLPLYPDIAETNTRRSRPSFLDSLNMPSATSASEKPFTETETTQPFSKWKSSNVPSALEHSRTSSISSGHGDDMYRHTVNDNSMERKCDS</sequence>
<keyword evidence="2" id="KW-1185">Reference proteome</keyword>
<gene>
    <name evidence="1" type="ORF">LOK49_LG08G01643</name>
</gene>
<organism evidence="1 2">
    <name type="scientific">Camellia lanceoleosa</name>
    <dbReference type="NCBI Taxonomy" id="1840588"/>
    <lineage>
        <taxon>Eukaryota</taxon>
        <taxon>Viridiplantae</taxon>
        <taxon>Streptophyta</taxon>
        <taxon>Embryophyta</taxon>
        <taxon>Tracheophyta</taxon>
        <taxon>Spermatophyta</taxon>
        <taxon>Magnoliopsida</taxon>
        <taxon>eudicotyledons</taxon>
        <taxon>Gunneridae</taxon>
        <taxon>Pentapetalae</taxon>
        <taxon>asterids</taxon>
        <taxon>Ericales</taxon>
        <taxon>Theaceae</taxon>
        <taxon>Camellia</taxon>
    </lineage>
</organism>
<comment type="caution">
    <text evidence="1">The sequence shown here is derived from an EMBL/GenBank/DDBJ whole genome shotgun (WGS) entry which is preliminary data.</text>
</comment>
<name>A0ACC0GTZ3_9ERIC</name>
<reference evidence="1 2" key="1">
    <citation type="journal article" date="2022" name="Plant J.">
        <title>Chromosome-level genome of Camellia lanceoleosa provides a valuable resource for understanding genome evolution and self-incompatibility.</title>
        <authorList>
            <person name="Gong W."/>
            <person name="Xiao S."/>
            <person name="Wang L."/>
            <person name="Liao Z."/>
            <person name="Chang Y."/>
            <person name="Mo W."/>
            <person name="Hu G."/>
            <person name="Li W."/>
            <person name="Zhao G."/>
            <person name="Zhu H."/>
            <person name="Hu X."/>
            <person name="Ji K."/>
            <person name="Xiang X."/>
            <person name="Song Q."/>
            <person name="Yuan D."/>
            <person name="Jin S."/>
            <person name="Zhang L."/>
        </authorList>
    </citation>
    <scope>NUCLEOTIDE SEQUENCE [LARGE SCALE GENOMIC DNA]</scope>
    <source>
        <strain evidence="1">SQ_2022a</strain>
    </source>
</reference>
<dbReference type="Proteomes" id="UP001060215">
    <property type="component" value="Chromosome 9"/>
</dbReference>